<dbReference type="InterPro" id="IPR013324">
    <property type="entry name" value="RNA_pol_sigma_r3/r4-like"/>
</dbReference>
<dbReference type="Gene3D" id="1.10.10.10">
    <property type="entry name" value="Winged helix-like DNA-binding domain superfamily/Winged helix DNA-binding domain"/>
    <property type="match status" value="1"/>
</dbReference>
<evidence type="ECO:0000256" key="1">
    <source>
        <dbReference type="ARBA" id="ARBA00010641"/>
    </source>
</evidence>
<sequence length="196" mass="21851">MAQSAILPNSLQLNSWIRGAALNDALAFRNLYDASSPRLFGLALRILRRRELAEEALQESFVSIWHHARDYQEGLAAPMTWMSTIVRNKSFDVLRRHRQEVDNGADEFDDAVMATLRDPAANPAEALELSSEAKALAACMAALEEAHRHAVGLAYFHDLSHSDVARQLALPLGTVKTWIRRSLARLHSCLTGRRAP</sequence>
<proteinExistence type="inferred from homology"/>
<dbReference type="EMBL" id="FOLD01000005">
    <property type="protein sequence ID" value="SFC33823.1"/>
    <property type="molecule type" value="Genomic_DNA"/>
</dbReference>
<dbReference type="InterPro" id="IPR036388">
    <property type="entry name" value="WH-like_DNA-bd_sf"/>
</dbReference>
<dbReference type="Pfam" id="PF08281">
    <property type="entry name" value="Sigma70_r4_2"/>
    <property type="match status" value="1"/>
</dbReference>
<dbReference type="InterPro" id="IPR039425">
    <property type="entry name" value="RNA_pol_sigma-70-like"/>
</dbReference>
<feature type="domain" description="RNA polymerase sigma factor 70 region 4 type 2" evidence="6">
    <location>
        <begin position="135"/>
        <end position="186"/>
    </location>
</feature>
<dbReference type="PANTHER" id="PTHR43133">
    <property type="entry name" value="RNA POLYMERASE ECF-TYPE SIGMA FACTO"/>
    <property type="match status" value="1"/>
</dbReference>
<dbReference type="Pfam" id="PF04542">
    <property type="entry name" value="Sigma70_r2"/>
    <property type="match status" value="1"/>
</dbReference>
<protein>
    <submittedName>
        <fullName evidence="7">RNA polymerase sigma-70 factor, ECF subfamily</fullName>
    </submittedName>
</protein>
<dbReference type="GO" id="GO:0006352">
    <property type="term" value="P:DNA-templated transcription initiation"/>
    <property type="evidence" value="ECO:0007669"/>
    <property type="project" value="InterPro"/>
</dbReference>
<dbReference type="InterPro" id="IPR013249">
    <property type="entry name" value="RNA_pol_sigma70_r4_t2"/>
</dbReference>
<evidence type="ECO:0000256" key="3">
    <source>
        <dbReference type="ARBA" id="ARBA00023082"/>
    </source>
</evidence>
<keyword evidence="3" id="KW-0731">Sigma factor</keyword>
<reference evidence="8" key="1">
    <citation type="submission" date="2016-10" db="EMBL/GenBank/DDBJ databases">
        <authorList>
            <person name="Varghese N."/>
            <person name="Submissions S."/>
        </authorList>
    </citation>
    <scope>NUCLEOTIDE SEQUENCE [LARGE SCALE GENOMIC DNA]</scope>
    <source>
        <strain evidence="8">CGMCC 1.12041</strain>
    </source>
</reference>
<dbReference type="PANTHER" id="PTHR43133:SF62">
    <property type="entry name" value="RNA POLYMERASE SIGMA FACTOR SIGZ"/>
    <property type="match status" value="1"/>
</dbReference>
<organism evidence="7 8">
    <name type="scientific">Massilia yuzhufengensis</name>
    <dbReference type="NCBI Taxonomy" id="1164594"/>
    <lineage>
        <taxon>Bacteria</taxon>
        <taxon>Pseudomonadati</taxon>
        <taxon>Pseudomonadota</taxon>
        <taxon>Betaproteobacteria</taxon>
        <taxon>Burkholderiales</taxon>
        <taxon>Oxalobacteraceae</taxon>
        <taxon>Telluria group</taxon>
        <taxon>Massilia</taxon>
    </lineage>
</organism>
<keyword evidence="8" id="KW-1185">Reference proteome</keyword>
<evidence type="ECO:0000313" key="8">
    <source>
        <dbReference type="Proteomes" id="UP000198639"/>
    </source>
</evidence>
<feature type="domain" description="RNA polymerase sigma-70 region 2" evidence="5">
    <location>
        <begin position="31"/>
        <end position="98"/>
    </location>
</feature>
<dbReference type="InterPro" id="IPR013325">
    <property type="entry name" value="RNA_pol_sigma_r2"/>
</dbReference>
<dbReference type="SUPFAM" id="SSF88946">
    <property type="entry name" value="Sigma2 domain of RNA polymerase sigma factors"/>
    <property type="match status" value="1"/>
</dbReference>
<dbReference type="SUPFAM" id="SSF88659">
    <property type="entry name" value="Sigma3 and sigma4 domains of RNA polymerase sigma factors"/>
    <property type="match status" value="1"/>
</dbReference>
<evidence type="ECO:0000256" key="2">
    <source>
        <dbReference type="ARBA" id="ARBA00023015"/>
    </source>
</evidence>
<dbReference type="AlphaFoldDB" id="A0A1I1IJ58"/>
<dbReference type="InterPro" id="IPR014284">
    <property type="entry name" value="RNA_pol_sigma-70_dom"/>
</dbReference>
<keyword evidence="2" id="KW-0805">Transcription regulation</keyword>
<evidence type="ECO:0000259" key="5">
    <source>
        <dbReference type="Pfam" id="PF04542"/>
    </source>
</evidence>
<comment type="similarity">
    <text evidence="1">Belongs to the sigma-70 factor family. ECF subfamily.</text>
</comment>
<accession>A0A1I1IJ58</accession>
<dbReference type="InterPro" id="IPR007627">
    <property type="entry name" value="RNA_pol_sigma70_r2"/>
</dbReference>
<dbReference type="OrthoDB" id="9784272at2"/>
<dbReference type="GO" id="GO:0003677">
    <property type="term" value="F:DNA binding"/>
    <property type="evidence" value="ECO:0007669"/>
    <property type="project" value="InterPro"/>
</dbReference>
<dbReference type="NCBIfam" id="TIGR02937">
    <property type="entry name" value="sigma70-ECF"/>
    <property type="match status" value="1"/>
</dbReference>
<evidence type="ECO:0000313" key="7">
    <source>
        <dbReference type="EMBL" id="SFC33823.1"/>
    </source>
</evidence>
<dbReference type="Gene3D" id="1.10.1740.10">
    <property type="match status" value="1"/>
</dbReference>
<keyword evidence="4" id="KW-0804">Transcription</keyword>
<gene>
    <name evidence="7" type="ORF">SAMN05216204_105163</name>
</gene>
<dbReference type="GO" id="GO:0016987">
    <property type="term" value="F:sigma factor activity"/>
    <property type="evidence" value="ECO:0007669"/>
    <property type="project" value="UniProtKB-KW"/>
</dbReference>
<dbReference type="STRING" id="1164594.SAMN05216204_105163"/>
<dbReference type="Proteomes" id="UP000198639">
    <property type="component" value="Unassembled WGS sequence"/>
</dbReference>
<evidence type="ECO:0000259" key="6">
    <source>
        <dbReference type="Pfam" id="PF08281"/>
    </source>
</evidence>
<evidence type="ECO:0000256" key="4">
    <source>
        <dbReference type="ARBA" id="ARBA00023163"/>
    </source>
</evidence>
<name>A0A1I1IJ58_9BURK</name>